<dbReference type="SMART" id="SM00829">
    <property type="entry name" value="PKS_ER"/>
    <property type="match status" value="1"/>
</dbReference>
<evidence type="ECO:0000313" key="9">
    <source>
        <dbReference type="Proteomes" id="UP001160130"/>
    </source>
</evidence>
<dbReference type="RefSeq" id="WP_280835168.1">
    <property type="nucleotide sequence ID" value="NZ_JARXVE010000011.1"/>
</dbReference>
<keyword evidence="3 6" id="KW-0862">Zinc</keyword>
<dbReference type="PROSITE" id="PS00059">
    <property type="entry name" value="ADH_ZINC"/>
    <property type="match status" value="1"/>
</dbReference>
<organism evidence="8 9">
    <name type="scientific">Mycolicibacterium frederiksbergense</name>
    <dbReference type="NCBI Taxonomy" id="117567"/>
    <lineage>
        <taxon>Bacteria</taxon>
        <taxon>Bacillati</taxon>
        <taxon>Actinomycetota</taxon>
        <taxon>Actinomycetes</taxon>
        <taxon>Mycobacteriales</taxon>
        <taxon>Mycobacteriaceae</taxon>
        <taxon>Mycolicibacterium</taxon>
    </lineage>
</organism>
<dbReference type="Pfam" id="PF00107">
    <property type="entry name" value="ADH_zinc_N"/>
    <property type="match status" value="1"/>
</dbReference>
<dbReference type="SUPFAM" id="SSF51735">
    <property type="entry name" value="NAD(P)-binding Rossmann-fold domains"/>
    <property type="match status" value="1"/>
</dbReference>
<evidence type="ECO:0000259" key="7">
    <source>
        <dbReference type="SMART" id="SM00829"/>
    </source>
</evidence>
<dbReference type="InterPro" id="IPR013149">
    <property type="entry name" value="ADH-like_C"/>
</dbReference>
<comment type="cofactor">
    <cofactor evidence="6">
        <name>Zn(2+)</name>
        <dbReference type="ChEBI" id="CHEBI:29105"/>
    </cofactor>
</comment>
<comment type="similarity">
    <text evidence="1 6">Belongs to the zinc-containing alcohol dehydrogenase family.</text>
</comment>
<dbReference type="SUPFAM" id="SSF50129">
    <property type="entry name" value="GroES-like"/>
    <property type="match status" value="2"/>
</dbReference>
<evidence type="ECO:0000313" key="8">
    <source>
        <dbReference type="EMBL" id="MDH6198601.1"/>
    </source>
</evidence>
<dbReference type="PANTHER" id="PTHR43880">
    <property type="entry name" value="ALCOHOL DEHYDROGENASE"/>
    <property type="match status" value="1"/>
</dbReference>
<evidence type="ECO:0000256" key="2">
    <source>
        <dbReference type="ARBA" id="ARBA00022723"/>
    </source>
</evidence>
<proteinExistence type="inferred from homology"/>
<dbReference type="Proteomes" id="UP001160130">
    <property type="component" value="Unassembled WGS sequence"/>
</dbReference>
<name>A0ABT6L7L9_9MYCO</name>
<dbReference type="InterPro" id="IPR013154">
    <property type="entry name" value="ADH-like_N"/>
</dbReference>
<dbReference type="EC" id="1.1.1.284" evidence="8"/>
<dbReference type="Pfam" id="PF08240">
    <property type="entry name" value="ADH_N"/>
    <property type="match status" value="1"/>
</dbReference>
<dbReference type="InterPro" id="IPR002328">
    <property type="entry name" value="ADH_Zn_CS"/>
</dbReference>
<dbReference type="CDD" id="cd08279">
    <property type="entry name" value="Zn_ADH_class_III"/>
    <property type="match status" value="1"/>
</dbReference>
<dbReference type="Gene3D" id="3.40.50.720">
    <property type="entry name" value="NAD(P)-binding Rossmann-like Domain"/>
    <property type="match status" value="1"/>
</dbReference>
<accession>A0ABT6L7L9</accession>
<keyword evidence="9" id="KW-1185">Reference proteome</keyword>
<dbReference type="Gene3D" id="3.90.180.10">
    <property type="entry name" value="Medium-chain alcohol dehydrogenases, catalytic domain"/>
    <property type="match status" value="1"/>
</dbReference>
<dbReference type="InterPro" id="IPR036291">
    <property type="entry name" value="NAD(P)-bd_dom_sf"/>
</dbReference>
<protein>
    <submittedName>
        <fullName evidence="8">S-(Hydroxymethyl)glutathione dehydrogenase/alcohol dehydrogenase</fullName>
        <ecNumber evidence="8">1.1.1.1</ecNumber>
        <ecNumber evidence="8">1.1.1.284</ecNumber>
    </submittedName>
</protein>
<dbReference type="GO" id="GO:0051903">
    <property type="term" value="F:S-(hydroxymethyl)glutathione dehydrogenase [NAD(P)+] activity"/>
    <property type="evidence" value="ECO:0007669"/>
    <property type="project" value="UniProtKB-EC"/>
</dbReference>
<gene>
    <name evidence="8" type="ORF">M2272_005260</name>
</gene>
<evidence type="ECO:0000256" key="3">
    <source>
        <dbReference type="ARBA" id="ARBA00022833"/>
    </source>
</evidence>
<sequence length="366" mass="37913">MKAAILREPGSLVIEDVTRAAPGPQEVVVQIAAAGLCHTDLHFLDGHMACPTPTILGHETAGVVTEVGRDVRGLAPGDHVIGCLSAFCGSCEYCLTGRPSICEGAGNLVCQGPSPRLADGSGAPISQFMHLSAFADEALVHQNAVVKVNSAIPLDRAAIIGCAVMTGFGAVTHTAKVSPGESVAVIGCGAVGLSIVQCARLAGALNIVAIDLNPERLAVARSLGATATVDPRAGSVVDQVHDLTDGRGVHVAYEAVGRADLVESALLMTRKGGLTVMVGLLPPEQRLVLPFQPFVAERRLMGCDMGSNRFKIDMPRLAELYLQGRLNLDAMVTSRITLDAINGGFDGMRSGTGVRTVVTWPSGSVA</sequence>
<dbReference type="PANTHER" id="PTHR43880:SF12">
    <property type="entry name" value="ALCOHOL DEHYDROGENASE CLASS-3"/>
    <property type="match status" value="1"/>
</dbReference>
<keyword evidence="5" id="KW-0520">NAD</keyword>
<evidence type="ECO:0000256" key="5">
    <source>
        <dbReference type="ARBA" id="ARBA00023027"/>
    </source>
</evidence>
<feature type="domain" description="Enoyl reductase (ER)" evidence="7">
    <location>
        <begin position="7"/>
        <end position="358"/>
    </location>
</feature>
<dbReference type="InterPro" id="IPR011032">
    <property type="entry name" value="GroES-like_sf"/>
</dbReference>
<comment type="caution">
    <text evidence="8">The sequence shown here is derived from an EMBL/GenBank/DDBJ whole genome shotgun (WGS) entry which is preliminary data.</text>
</comment>
<dbReference type="EMBL" id="JARXVE010000011">
    <property type="protein sequence ID" value="MDH6198601.1"/>
    <property type="molecule type" value="Genomic_DNA"/>
</dbReference>
<dbReference type="InterPro" id="IPR020843">
    <property type="entry name" value="ER"/>
</dbReference>
<dbReference type="EC" id="1.1.1.1" evidence="8"/>
<evidence type="ECO:0000256" key="1">
    <source>
        <dbReference type="ARBA" id="ARBA00008072"/>
    </source>
</evidence>
<reference evidence="8 9" key="1">
    <citation type="submission" date="2023-04" db="EMBL/GenBank/DDBJ databases">
        <title>Forest soil microbial communities from Buena Vista Peninsula, Colon Province, Panama.</title>
        <authorList>
            <person name="Bouskill N."/>
        </authorList>
    </citation>
    <scope>NUCLEOTIDE SEQUENCE [LARGE SCALE GENOMIC DNA]</scope>
    <source>
        <strain evidence="8 9">AC80</strain>
    </source>
</reference>
<evidence type="ECO:0000256" key="4">
    <source>
        <dbReference type="ARBA" id="ARBA00023002"/>
    </source>
</evidence>
<keyword evidence="2 6" id="KW-0479">Metal-binding</keyword>
<evidence type="ECO:0000256" key="6">
    <source>
        <dbReference type="RuleBase" id="RU361277"/>
    </source>
</evidence>
<dbReference type="GO" id="GO:0004022">
    <property type="term" value="F:alcohol dehydrogenase (NAD+) activity"/>
    <property type="evidence" value="ECO:0007669"/>
    <property type="project" value="UniProtKB-EC"/>
</dbReference>
<keyword evidence="4 8" id="KW-0560">Oxidoreductase</keyword>